<dbReference type="Proteomes" id="UP000263900">
    <property type="component" value="Chromosome"/>
</dbReference>
<reference evidence="2 3" key="1">
    <citation type="submission" date="2018-09" db="EMBL/GenBank/DDBJ databases">
        <title>Genome sequencing of strain 6GH32-13.</title>
        <authorList>
            <person name="Weon H.-Y."/>
            <person name="Heo J."/>
            <person name="Kwon S.-W."/>
        </authorList>
    </citation>
    <scope>NUCLEOTIDE SEQUENCE [LARGE SCALE GENOMIC DNA]</scope>
    <source>
        <strain evidence="2 3">5GH32-13</strain>
    </source>
</reference>
<evidence type="ECO:0000313" key="3">
    <source>
        <dbReference type="Proteomes" id="UP000263900"/>
    </source>
</evidence>
<dbReference type="AlphaFoldDB" id="A0A3B7MTD4"/>
<name>A0A3B7MTD4_9BACT</name>
<evidence type="ECO:0008006" key="4">
    <source>
        <dbReference type="Google" id="ProtNLM"/>
    </source>
</evidence>
<protein>
    <recommendedName>
        <fullName evidence="4">Cytochrome C</fullName>
    </recommendedName>
</protein>
<sequence>MKSYLITVLLLTAIVFACNQLDTPPSPGNGTDEPIVMQFCPDTTQGNNLCPQLPYDVNFPFQAGYTAILDPKIQPAFDMFSWQSFAALNWPADSAGHPIGNSMGDHPEAQRVWEHYPDIAEVFNAQTPLLLQIKKSRDTKQKVFYMISKFSTLRDSLVDVLNPDEKPLIDRNLNFAVFEVKTNPIEADFIIHNNLNTQVGIDSFYRKHGKSFALPPSVVPVKGHIGSEGSMEIKTSWRILDTAKGDIPARYYTREALILVDAGNSVSGKAFTIKALVGLTGMHIVRKTARFTTWVWSTFEHIDNTPDNLQEAQVPSNHPTRWSYFNIGTLGLTPNQPAAFQPGDNKSYKFDSTKPYAKRYADSVAGEHDGKKIYGTQAQRIYPIYYRTEVVNKAWQNKLQGTVWANYKLIGSQWTAADPGVKTSPNVPAFLGNSSLETFQLLNASCITCHRDARIIYDKDTIATDFSFMIAFNAQ</sequence>
<dbReference type="PROSITE" id="PS51257">
    <property type="entry name" value="PROKAR_LIPOPROTEIN"/>
    <property type="match status" value="1"/>
</dbReference>
<dbReference type="EMBL" id="CP032157">
    <property type="protein sequence ID" value="AXY77378.1"/>
    <property type="molecule type" value="Genomic_DNA"/>
</dbReference>
<dbReference type="OrthoDB" id="280897at2"/>
<keyword evidence="3" id="KW-1185">Reference proteome</keyword>
<evidence type="ECO:0000256" key="1">
    <source>
        <dbReference type="SAM" id="SignalP"/>
    </source>
</evidence>
<gene>
    <name evidence="2" type="ORF">D3H65_26855</name>
</gene>
<feature type="chain" id="PRO_5017592456" description="Cytochrome C" evidence="1">
    <location>
        <begin position="18"/>
        <end position="475"/>
    </location>
</feature>
<dbReference type="RefSeq" id="WP_119053254.1">
    <property type="nucleotide sequence ID" value="NZ_CP032157.1"/>
</dbReference>
<keyword evidence="1" id="KW-0732">Signal</keyword>
<accession>A0A3B7MTD4</accession>
<proteinExistence type="predicted"/>
<feature type="signal peptide" evidence="1">
    <location>
        <begin position="1"/>
        <end position="17"/>
    </location>
</feature>
<organism evidence="2 3">
    <name type="scientific">Paraflavitalea soli</name>
    <dbReference type="NCBI Taxonomy" id="2315862"/>
    <lineage>
        <taxon>Bacteria</taxon>
        <taxon>Pseudomonadati</taxon>
        <taxon>Bacteroidota</taxon>
        <taxon>Chitinophagia</taxon>
        <taxon>Chitinophagales</taxon>
        <taxon>Chitinophagaceae</taxon>
        <taxon>Paraflavitalea</taxon>
    </lineage>
</organism>
<dbReference type="KEGG" id="pseg:D3H65_26855"/>
<evidence type="ECO:0000313" key="2">
    <source>
        <dbReference type="EMBL" id="AXY77378.1"/>
    </source>
</evidence>